<name>A0ABP8GNE2_9BURK</name>
<keyword evidence="7" id="KW-0547">Nucleotide-binding</keyword>
<feature type="transmembrane region" description="Helical" evidence="11">
    <location>
        <begin position="42"/>
        <end position="61"/>
    </location>
</feature>
<dbReference type="PANTHER" id="PTHR44936:SF10">
    <property type="entry name" value="SENSOR PROTEIN RSTB"/>
    <property type="match status" value="1"/>
</dbReference>
<dbReference type="SMART" id="SM00388">
    <property type="entry name" value="HisKA"/>
    <property type="match status" value="1"/>
</dbReference>
<evidence type="ECO:0000259" key="12">
    <source>
        <dbReference type="PROSITE" id="PS50109"/>
    </source>
</evidence>
<comment type="caution">
    <text evidence="14">The sequence shown here is derived from an EMBL/GenBank/DDBJ whole genome shotgun (WGS) entry which is preliminary data.</text>
</comment>
<dbReference type="PROSITE" id="PS50885">
    <property type="entry name" value="HAMP"/>
    <property type="match status" value="1"/>
</dbReference>
<feature type="compositionally biased region" description="Basic and acidic residues" evidence="10">
    <location>
        <begin position="132"/>
        <end position="156"/>
    </location>
</feature>
<evidence type="ECO:0000256" key="4">
    <source>
        <dbReference type="ARBA" id="ARBA00022475"/>
    </source>
</evidence>
<dbReference type="InterPro" id="IPR004358">
    <property type="entry name" value="Sig_transdc_His_kin-like_C"/>
</dbReference>
<evidence type="ECO:0000313" key="14">
    <source>
        <dbReference type="EMBL" id="GAA4327568.1"/>
    </source>
</evidence>
<dbReference type="GO" id="GO:0005524">
    <property type="term" value="F:ATP binding"/>
    <property type="evidence" value="ECO:0007669"/>
    <property type="project" value="UniProtKB-KW"/>
</dbReference>
<protein>
    <recommendedName>
        <fullName evidence="3">histidine kinase</fullName>
        <ecNumber evidence="3">2.7.13.3</ecNumber>
    </recommendedName>
</protein>
<dbReference type="RefSeq" id="WP_345247373.1">
    <property type="nucleotide sequence ID" value="NZ_BAABFO010000004.1"/>
</dbReference>
<dbReference type="InterPro" id="IPR005467">
    <property type="entry name" value="His_kinase_dom"/>
</dbReference>
<dbReference type="InterPro" id="IPR003660">
    <property type="entry name" value="HAMP_dom"/>
</dbReference>
<feature type="compositionally biased region" description="Basic and acidic residues" evidence="10">
    <location>
        <begin position="171"/>
        <end position="197"/>
    </location>
</feature>
<keyword evidence="11" id="KW-1133">Transmembrane helix</keyword>
<dbReference type="Gene3D" id="3.30.565.10">
    <property type="entry name" value="Histidine kinase-like ATPase, C-terminal domain"/>
    <property type="match status" value="1"/>
</dbReference>
<dbReference type="Pfam" id="PF02518">
    <property type="entry name" value="HATPase_c"/>
    <property type="match status" value="1"/>
</dbReference>
<dbReference type="Proteomes" id="UP001501671">
    <property type="component" value="Unassembled WGS sequence"/>
</dbReference>
<dbReference type="PROSITE" id="PS50109">
    <property type="entry name" value="HIS_KIN"/>
    <property type="match status" value="1"/>
</dbReference>
<reference evidence="15" key="1">
    <citation type="journal article" date="2019" name="Int. J. Syst. Evol. Microbiol.">
        <title>The Global Catalogue of Microorganisms (GCM) 10K type strain sequencing project: providing services to taxonomists for standard genome sequencing and annotation.</title>
        <authorList>
            <consortium name="The Broad Institute Genomics Platform"/>
            <consortium name="The Broad Institute Genome Sequencing Center for Infectious Disease"/>
            <person name="Wu L."/>
            <person name="Ma J."/>
        </authorList>
    </citation>
    <scope>NUCLEOTIDE SEQUENCE [LARGE SCALE GENOMIC DNA]</scope>
    <source>
        <strain evidence="15">JCM 17666</strain>
    </source>
</reference>
<dbReference type="SUPFAM" id="SSF47384">
    <property type="entry name" value="Homodimeric domain of signal transducing histidine kinase"/>
    <property type="match status" value="1"/>
</dbReference>
<evidence type="ECO:0000256" key="8">
    <source>
        <dbReference type="ARBA" id="ARBA00022777"/>
    </source>
</evidence>
<keyword evidence="5" id="KW-0597">Phosphoprotein</keyword>
<keyword evidence="9 14" id="KW-0067">ATP-binding</keyword>
<dbReference type="CDD" id="cd06225">
    <property type="entry name" value="HAMP"/>
    <property type="match status" value="1"/>
</dbReference>
<dbReference type="InterPro" id="IPR003661">
    <property type="entry name" value="HisK_dim/P_dom"/>
</dbReference>
<dbReference type="EC" id="2.7.13.3" evidence="3"/>
<dbReference type="PRINTS" id="PR00344">
    <property type="entry name" value="BCTRLSENSOR"/>
</dbReference>
<keyword evidence="15" id="KW-1185">Reference proteome</keyword>
<feature type="region of interest" description="Disordered" evidence="10">
    <location>
        <begin position="132"/>
        <end position="197"/>
    </location>
</feature>
<keyword evidence="4" id="KW-1003">Cell membrane</keyword>
<dbReference type="SUPFAM" id="SSF55874">
    <property type="entry name" value="ATPase domain of HSP90 chaperone/DNA topoisomerase II/histidine kinase"/>
    <property type="match status" value="1"/>
</dbReference>
<evidence type="ECO:0000256" key="7">
    <source>
        <dbReference type="ARBA" id="ARBA00022741"/>
    </source>
</evidence>
<keyword evidence="11" id="KW-0472">Membrane</keyword>
<evidence type="ECO:0000256" key="10">
    <source>
        <dbReference type="SAM" id="MobiDB-lite"/>
    </source>
</evidence>
<keyword evidence="6" id="KW-0808">Transferase</keyword>
<dbReference type="InterPro" id="IPR050980">
    <property type="entry name" value="2C_sensor_his_kinase"/>
</dbReference>
<sequence length="543" mass="59569">MTPTLRASRAPQGAALAARRSRIRGALDRAPQLLPRSLRARLILLVLGAVLFAQAATFLAISHYRRNFLDNVAPDLMATTIRTLRSALAQIPEAQRAAFVAEASRGEWRLESRPVPPRPRYLSEQQRRIFEQRREREREAERAERAARAERAERAAGGDALPGGHLPPDFRPYERRFVPDHRPPMREPPRWADDDPRDAMRGLIRRLNMQLNDGTRVALSRGPEPALFISLIPTVGYEEGPVSREWLVISLERISPPVTTPLIVLWLGGLGIVLLLAAGFSWHITRPITSLSRAADRLAAGKPERVEPAGPHETRALGERFNAMLDALNEADTVRRTLLAGLPHDLKGPLSRMRLRTEMLDDDAVKDGLRKDAQDMQHIVDQFIGFVRGTDPATYHFVPMDLGDWLRERIHAWQGSGCEVTLAPPPEDVVVAGDAVALGRLIDNLIHNALHHGAPPIDVALAVRGNRAVLSVCDHGPGISPERRAEAMQPFSRLDAARSRSGNVGLGLALVDAIARAHGGTVALLQGPQGGLLVEIALPVAAA</sequence>
<dbReference type="InterPro" id="IPR036890">
    <property type="entry name" value="HATPase_C_sf"/>
</dbReference>
<comment type="catalytic activity">
    <reaction evidence="1">
        <text>ATP + protein L-histidine = ADP + protein N-phospho-L-histidine.</text>
        <dbReference type="EC" id="2.7.13.3"/>
    </reaction>
</comment>
<dbReference type="EMBL" id="BAABFO010000004">
    <property type="protein sequence ID" value="GAA4327568.1"/>
    <property type="molecule type" value="Genomic_DNA"/>
</dbReference>
<evidence type="ECO:0000313" key="15">
    <source>
        <dbReference type="Proteomes" id="UP001501671"/>
    </source>
</evidence>
<evidence type="ECO:0000256" key="2">
    <source>
        <dbReference type="ARBA" id="ARBA00004651"/>
    </source>
</evidence>
<dbReference type="SMART" id="SM00304">
    <property type="entry name" value="HAMP"/>
    <property type="match status" value="1"/>
</dbReference>
<evidence type="ECO:0000256" key="3">
    <source>
        <dbReference type="ARBA" id="ARBA00012438"/>
    </source>
</evidence>
<evidence type="ECO:0000256" key="5">
    <source>
        <dbReference type="ARBA" id="ARBA00022553"/>
    </source>
</evidence>
<dbReference type="CDD" id="cd00082">
    <property type="entry name" value="HisKA"/>
    <property type="match status" value="1"/>
</dbReference>
<dbReference type="InterPro" id="IPR003594">
    <property type="entry name" value="HATPase_dom"/>
</dbReference>
<dbReference type="CDD" id="cd00075">
    <property type="entry name" value="HATPase"/>
    <property type="match status" value="1"/>
</dbReference>
<dbReference type="Pfam" id="PF00672">
    <property type="entry name" value="HAMP"/>
    <property type="match status" value="1"/>
</dbReference>
<feature type="transmembrane region" description="Helical" evidence="11">
    <location>
        <begin position="263"/>
        <end position="284"/>
    </location>
</feature>
<keyword evidence="11" id="KW-0812">Transmembrane</keyword>
<dbReference type="SMART" id="SM00387">
    <property type="entry name" value="HATPase_c"/>
    <property type="match status" value="1"/>
</dbReference>
<dbReference type="Gene3D" id="1.10.287.130">
    <property type="match status" value="1"/>
</dbReference>
<dbReference type="InterPro" id="IPR036097">
    <property type="entry name" value="HisK_dim/P_sf"/>
</dbReference>
<evidence type="ECO:0000256" key="9">
    <source>
        <dbReference type="ARBA" id="ARBA00022840"/>
    </source>
</evidence>
<evidence type="ECO:0000259" key="13">
    <source>
        <dbReference type="PROSITE" id="PS50885"/>
    </source>
</evidence>
<gene>
    <name evidence="14" type="ORF">GCM10023144_12300</name>
</gene>
<keyword evidence="8" id="KW-0418">Kinase</keyword>
<dbReference type="PANTHER" id="PTHR44936">
    <property type="entry name" value="SENSOR PROTEIN CREC"/>
    <property type="match status" value="1"/>
</dbReference>
<organism evidence="14 15">
    <name type="scientific">Pigmentiphaga soli</name>
    <dbReference type="NCBI Taxonomy" id="1007095"/>
    <lineage>
        <taxon>Bacteria</taxon>
        <taxon>Pseudomonadati</taxon>
        <taxon>Pseudomonadota</taxon>
        <taxon>Betaproteobacteria</taxon>
        <taxon>Burkholderiales</taxon>
        <taxon>Alcaligenaceae</taxon>
        <taxon>Pigmentiphaga</taxon>
    </lineage>
</organism>
<accession>A0ABP8GNE2</accession>
<evidence type="ECO:0000256" key="1">
    <source>
        <dbReference type="ARBA" id="ARBA00000085"/>
    </source>
</evidence>
<evidence type="ECO:0000256" key="11">
    <source>
        <dbReference type="SAM" id="Phobius"/>
    </source>
</evidence>
<feature type="domain" description="HAMP" evidence="13">
    <location>
        <begin position="282"/>
        <end position="333"/>
    </location>
</feature>
<proteinExistence type="predicted"/>
<evidence type="ECO:0000256" key="6">
    <source>
        <dbReference type="ARBA" id="ARBA00022679"/>
    </source>
</evidence>
<comment type="subcellular location">
    <subcellularLocation>
        <location evidence="2">Cell membrane</location>
        <topology evidence="2">Multi-pass membrane protein</topology>
    </subcellularLocation>
</comment>
<feature type="domain" description="Histidine kinase" evidence="12">
    <location>
        <begin position="341"/>
        <end position="542"/>
    </location>
</feature>